<dbReference type="STRING" id="432608.A6V39_02775"/>
<dbReference type="AlphaFoldDB" id="A0A1A9QDK9"/>
<protein>
    <submittedName>
        <fullName evidence="1">Uncharacterized protein</fullName>
    </submittedName>
</protein>
<name>A0A1A9QDK9_9MOLU</name>
<evidence type="ECO:0000313" key="2">
    <source>
        <dbReference type="Proteomes" id="UP000077623"/>
    </source>
</evidence>
<dbReference type="Proteomes" id="UP000077623">
    <property type="component" value="Unassembled WGS sequence"/>
</dbReference>
<keyword evidence="2" id="KW-1185">Reference proteome</keyword>
<proteinExistence type="predicted"/>
<evidence type="ECO:0000313" key="1">
    <source>
        <dbReference type="EMBL" id="OAL10338.1"/>
    </source>
</evidence>
<accession>A0A1A9QDK9</accession>
<dbReference type="RefSeq" id="WP_187150181.1">
    <property type="nucleotide sequence ID" value="NZ_LWUJ01000011.1"/>
</dbReference>
<dbReference type="EMBL" id="LWUJ01000011">
    <property type="protein sequence ID" value="OAL10338.1"/>
    <property type="molecule type" value="Genomic_DNA"/>
</dbReference>
<comment type="caution">
    <text evidence="1">The sequence shown here is derived from an EMBL/GenBank/DDBJ whole genome shotgun (WGS) entry which is preliminary data.</text>
</comment>
<organism evidence="1 2">
    <name type="scientific">Candidatus Mycoplasma haematobovis</name>
    <dbReference type="NCBI Taxonomy" id="432608"/>
    <lineage>
        <taxon>Bacteria</taxon>
        <taxon>Bacillati</taxon>
        <taxon>Mycoplasmatota</taxon>
        <taxon>Mollicutes</taxon>
        <taxon>Mycoplasmataceae</taxon>
        <taxon>Mycoplasma</taxon>
    </lineage>
</organism>
<sequence>MKFLLVDLAKKIYLSPTKHTIDDCISYLDQVDSDLNKLKSIDTEGVSPFVLKREFSLTPDKIEFSYKNKEDSALNSLTDSYEFTNIKDKTDI</sequence>
<gene>
    <name evidence="1" type="ORF">A6V39_02775</name>
</gene>
<reference evidence="2" key="1">
    <citation type="submission" date="2016-04" db="EMBL/GenBank/DDBJ databases">
        <authorList>
            <person name="Quiroz-Castaneda R.E."/>
            <person name="Martinez-Ocampo F."/>
        </authorList>
    </citation>
    <scope>NUCLEOTIDE SEQUENCE [LARGE SCALE GENOMIC DNA]</scope>
    <source>
        <strain evidence="2">INIFAP01</strain>
    </source>
</reference>